<keyword evidence="7" id="KW-0812">Transmembrane</keyword>
<evidence type="ECO:0000256" key="3">
    <source>
        <dbReference type="ARBA" id="ARBA00022729"/>
    </source>
</evidence>
<keyword evidence="3" id="KW-0732">Signal</keyword>
<comment type="cofactor">
    <cofactor evidence="1 7">
        <name>FAD</name>
        <dbReference type="ChEBI" id="CHEBI:57692"/>
    </cofactor>
</comment>
<evidence type="ECO:0000256" key="5">
    <source>
        <dbReference type="ARBA" id="ARBA00023002"/>
    </source>
</evidence>
<keyword evidence="7" id="KW-0472">Membrane</keyword>
<dbReference type="Pfam" id="PF04777">
    <property type="entry name" value="Evr1_Alr"/>
    <property type="match status" value="1"/>
</dbReference>
<dbReference type="AlphaFoldDB" id="A0A1I7XG14"/>
<reference evidence="10" key="1">
    <citation type="submission" date="2016-11" db="UniProtKB">
        <authorList>
            <consortium name="WormBaseParasite"/>
        </authorList>
    </citation>
    <scope>IDENTIFICATION</scope>
</reference>
<evidence type="ECO:0000256" key="2">
    <source>
        <dbReference type="ARBA" id="ARBA00022630"/>
    </source>
</evidence>
<dbReference type="InterPro" id="IPR039798">
    <property type="entry name" value="Sulfhydryl_oxidase"/>
</dbReference>
<dbReference type="GO" id="GO:0003756">
    <property type="term" value="F:protein disulfide isomerase activity"/>
    <property type="evidence" value="ECO:0007669"/>
    <property type="project" value="TreeGrafter"/>
</dbReference>
<feature type="domain" description="ERV/ALR sulfhydryl oxidase" evidence="8">
    <location>
        <begin position="6"/>
        <end position="113"/>
    </location>
</feature>
<dbReference type="GO" id="GO:0000139">
    <property type="term" value="C:Golgi membrane"/>
    <property type="evidence" value="ECO:0007669"/>
    <property type="project" value="TreeGrafter"/>
</dbReference>
<keyword evidence="9" id="KW-1185">Reference proteome</keyword>
<dbReference type="Proteomes" id="UP000095283">
    <property type="component" value="Unplaced"/>
</dbReference>
<protein>
    <recommendedName>
        <fullName evidence="7">Sulfhydryl oxidase</fullName>
        <ecNumber evidence="7">1.8.3.2</ecNumber>
    </recommendedName>
</protein>
<evidence type="ECO:0000256" key="4">
    <source>
        <dbReference type="ARBA" id="ARBA00022827"/>
    </source>
</evidence>
<dbReference type="SUPFAM" id="SSF69000">
    <property type="entry name" value="FAD-dependent thiol oxidase"/>
    <property type="match status" value="1"/>
</dbReference>
<dbReference type="PANTHER" id="PTHR22897:SF26">
    <property type="entry name" value="SULFHYDRYL OXIDASE"/>
    <property type="match status" value="1"/>
</dbReference>
<keyword evidence="4 7" id="KW-0274">FAD</keyword>
<accession>A0A1I7XG14</accession>
<dbReference type="WBParaSite" id="Hba_16675">
    <property type="protein sequence ID" value="Hba_16675"/>
    <property type="gene ID" value="Hba_16675"/>
</dbReference>
<evidence type="ECO:0000256" key="1">
    <source>
        <dbReference type="ARBA" id="ARBA00001974"/>
    </source>
</evidence>
<organism evidence="9 10">
    <name type="scientific">Heterorhabditis bacteriophora</name>
    <name type="common">Entomopathogenic nematode worm</name>
    <dbReference type="NCBI Taxonomy" id="37862"/>
    <lineage>
        <taxon>Eukaryota</taxon>
        <taxon>Metazoa</taxon>
        <taxon>Ecdysozoa</taxon>
        <taxon>Nematoda</taxon>
        <taxon>Chromadorea</taxon>
        <taxon>Rhabditida</taxon>
        <taxon>Rhabditina</taxon>
        <taxon>Rhabditomorpha</taxon>
        <taxon>Strongyloidea</taxon>
        <taxon>Heterorhabditidae</taxon>
        <taxon>Heterorhabditis</taxon>
    </lineage>
</organism>
<sequence length="262" mass="30730">MACAGSKSNLRGYTCGLWTLAHTLTVEAYKNEQYNSAFKPVADVLEPFHQFIVLFLSCGECAENFDKETINHELDLVTRPEDVVIWLWRVHNFVNKRLSGSPSEDPKYPKQQFPPKKLCSHCYNETDFLDESKTFEFLKSYYSDIRQDTFKAVGSRHLNPKFAVHAEKVDKLEAAENRLRKELDASPQRQWRDIEGYDGYYGKNSGRGHLYVIWLSAIGIIIVFIYCKYRRNRSKFWKTFYYHNDFKLCPWSSDKPAKKYLA</sequence>
<keyword evidence="5 7" id="KW-0560">Oxidoreductase</keyword>
<comment type="catalytic activity">
    <reaction evidence="7">
        <text>2 R'C(R)SH + O2 = R'C(R)S-S(R)CR' + H2O2</text>
        <dbReference type="Rhea" id="RHEA:17357"/>
        <dbReference type="ChEBI" id="CHEBI:15379"/>
        <dbReference type="ChEBI" id="CHEBI:16240"/>
        <dbReference type="ChEBI" id="CHEBI:16520"/>
        <dbReference type="ChEBI" id="CHEBI:17412"/>
        <dbReference type="EC" id="1.8.3.2"/>
    </reaction>
</comment>
<keyword evidence="6" id="KW-1015">Disulfide bond</keyword>
<evidence type="ECO:0000313" key="10">
    <source>
        <dbReference type="WBParaSite" id="Hba_16675"/>
    </source>
</evidence>
<proteinExistence type="predicted"/>
<dbReference type="InterPro" id="IPR017905">
    <property type="entry name" value="ERV/ALR_sulphydryl_oxidase"/>
</dbReference>
<dbReference type="GO" id="GO:0006457">
    <property type="term" value="P:protein folding"/>
    <property type="evidence" value="ECO:0007669"/>
    <property type="project" value="TreeGrafter"/>
</dbReference>
<evidence type="ECO:0000256" key="6">
    <source>
        <dbReference type="ARBA" id="ARBA00023157"/>
    </source>
</evidence>
<dbReference type="InterPro" id="IPR036774">
    <property type="entry name" value="ERV/ALR_sulphydryl_oxid_sf"/>
</dbReference>
<evidence type="ECO:0000256" key="7">
    <source>
        <dbReference type="RuleBase" id="RU371123"/>
    </source>
</evidence>
<keyword evidence="2 7" id="KW-0285">Flavoprotein</keyword>
<dbReference type="Gene3D" id="1.20.120.310">
    <property type="entry name" value="ERV/ALR sulfhydryl oxidase domain"/>
    <property type="match status" value="1"/>
</dbReference>
<evidence type="ECO:0000259" key="8">
    <source>
        <dbReference type="PROSITE" id="PS51324"/>
    </source>
</evidence>
<name>A0A1I7XG14_HETBA</name>
<dbReference type="GO" id="GO:0005615">
    <property type="term" value="C:extracellular space"/>
    <property type="evidence" value="ECO:0007669"/>
    <property type="project" value="TreeGrafter"/>
</dbReference>
<feature type="transmembrane region" description="Helical" evidence="7">
    <location>
        <begin position="211"/>
        <end position="229"/>
    </location>
</feature>
<evidence type="ECO:0000313" key="9">
    <source>
        <dbReference type="Proteomes" id="UP000095283"/>
    </source>
</evidence>
<keyword evidence="7" id="KW-1133">Transmembrane helix</keyword>
<dbReference type="PROSITE" id="PS51324">
    <property type="entry name" value="ERV_ALR"/>
    <property type="match status" value="1"/>
</dbReference>
<dbReference type="EC" id="1.8.3.2" evidence="7"/>
<dbReference type="GO" id="GO:0016971">
    <property type="term" value="F:flavin-dependent sulfhydryl oxidase activity"/>
    <property type="evidence" value="ECO:0007669"/>
    <property type="project" value="InterPro"/>
</dbReference>
<dbReference type="PANTHER" id="PTHR22897">
    <property type="entry name" value="QUIESCIN Q6-RELATED SULFHYDRYL OXIDASE"/>
    <property type="match status" value="1"/>
</dbReference>